<protein>
    <submittedName>
        <fullName evidence="1">Winged helix DNA-binding domain-containing protein</fullName>
    </submittedName>
</protein>
<keyword evidence="1" id="KW-0238">DNA-binding</keyword>
<keyword evidence="2" id="KW-1185">Reference proteome</keyword>
<comment type="caution">
    <text evidence="1">The sequence shown here is derived from an EMBL/GenBank/DDBJ whole genome shotgun (WGS) entry which is preliminary data.</text>
</comment>
<gene>
    <name evidence="1" type="ORF">BDM02DRAFT_3097321</name>
</gene>
<accession>A0ACB6ZEP3</accession>
<dbReference type="Proteomes" id="UP000886501">
    <property type="component" value="Unassembled WGS sequence"/>
</dbReference>
<proteinExistence type="predicted"/>
<evidence type="ECO:0000313" key="1">
    <source>
        <dbReference type="EMBL" id="KAF9647863.1"/>
    </source>
</evidence>
<reference evidence="1" key="2">
    <citation type="journal article" date="2020" name="Nat. Commun.">
        <title>Large-scale genome sequencing of mycorrhizal fungi provides insights into the early evolution of symbiotic traits.</title>
        <authorList>
            <person name="Miyauchi S."/>
            <person name="Kiss E."/>
            <person name="Kuo A."/>
            <person name="Drula E."/>
            <person name="Kohler A."/>
            <person name="Sanchez-Garcia M."/>
            <person name="Morin E."/>
            <person name="Andreopoulos B."/>
            <person name="Barry K.W."/>
            <person name="Bonito G."/>
            <person name="Buee M."/>
            <person name="Carver A."/>
            <person name="Chen C."/>
            <person name="Cichocki N."/>
            <person name="Clum A."/>
            <person name="Culley D."/>
            <person name="Crous P.W."/>
            <person name="Fauchery L."/>
            <person name="Girlanda M."/>
            <person name="Hayes R.D."/>
            <person name="Keri Z."/>
            <person name="LaButti K."/>
            <person name="Lipzen A."/>
            <person name="Lombard V."/>
            <person name="Magnuson J."/>
            <person name="Maillard F."/>
            <person name="Murat C."/>
            <person name="Nolan M."/>
            <person name="Ohm R.A."/>
            <person name="Pangilinan J."/>
            <person name="Pereira M.F."/>
            <person name="Perotto S."/>
            <person name="Peter M."/>
            <person name="Pfister S."/>
            <person name="Riley R."/>
            <person name="Sitrit Y."/>
            <person name="Stielow J.B."/>
            <person name="Szollosi G."/>
            <person name="Zifcakova L."/>
            <person name="Stursova M."/>
            <person name="Spatafora J.W."/>
            <person name="Tedersoo L."/>
            <person name="Vaario L.M."/>
            <person name="Yamada A."/>
            <person name="Yan M."/>
            <person name="Wang P."/>
            <person name="Xu J."/>
            <person name="Bruns T."/>
            <person name="Baldrian P."/>
            <person name="Vilgalys R."/>
            <person name="Dunand C."/>
            <person name="Henrissat B."/>
            <person name="Grigoriev I.V."/>
            <person name="Hibbett D."/>
            <person name="Nagy L.G."/>
            <person name="Martin F.M."/>
        </authorList>
    </citation>
    <scope>NUCLEOTIDE SEQUENCE</scope>
    <source>
        <strain evidence="1">P2</strain>
    </source>
</reference>
<feature type="non-terminal residue" evidence="1">
    <location>
        <position position="122"/>
    </location>
</feature>
<sequence length="122" mass="14211">MPYYQTPLHEIPDPGDNLRELLGLMDRSQPITLDVLDNPPPGEKPNYPYPTLIKLAIYGSPKKRLTLQEIYQALENRFEWFKNSTDAAWKRSIRHNLSLNKTFRKVPRPVTDPGKGSYWMVD</sequence>
<organism evidence="1 2">
    <name type="scientific">Thelephora ganbajun</name>
    <name type="common">Ganba fungus</name>
    <dbReference type="NCBI Taxonomy" id="370292"/>
    <lineage>
        <taxon>Eukaryota</taxon>
        <taxon>Fungi</taxon>
        <taxon>Dikarya</taxon>
        <taxon>Basidiomycota</taxon>
        <taxon>Agaricomycotina</taxon>
        <taxon>Agaricomycetes</taxon>
        <taxon>Thelephorales</taxon>
        <taxon>Thelephoraceae</taxon>
        <taxon>Thelephora</taxon>
    </lineage>
</organism>
<evidence type="ECO:0000313" key="2">
    <source>
        <dbReference type="Proteomes" id="UP000886501"/>
    </source>
</evidence>
<reference evidence="1" key="1">
    <citation type="submission" date="2019-10" db="EMBL/GenBank/DDBJ databases">
        <authorList>
            <consortium name="DOE Joint Genome Institute"/>
            <person name="Kuo A."/>
            <person name="Miyauchi S."/>
            <person name="Kiss E."/>
            <person name="Drula E."/>
            <person name="Kohler A."/>
            <person name="Sanchez-Garcia M."/>
            <person name="Andreopoulos B."/>
            <person name="Barry K.W."/>
            <person name="Bonito G."/>
            <person name="Buee M."/>
            <person name="Carver A."/>
            <person name="Chen C."/>
            <person name="Cichocki N."/>
            <person name="Clum A."/>
            <person name="Culley D."/>
            <person name="Crous P.W."/>
            <person name="Fauchery L."/>
            <person name="Girlanda M."/>
            <person name="Hayes R."/>
            <person name="Keri Z."/>
            <person name="Labutti K."/>
            <person name="Lipzen A."/>
            <person name="Lombard V."/>
            <person name="Magnuson J."/>
            <person name="Maillard F."/>
            <person name="Morin E."/>
            <person name="Murat C."/>
            <person name="Nolan M."/>
            <person name="Ohm R."/>
            <person name="Pangilinan J."/>
            <person name="Pereira M."/>
            <person name="Perotto S."/>
            <person name="Peter M."/>
            <person name="Riley R."/>
            <person name="Sitrit Y."/>
            <person name="Stielow B."/>
            <person name="Szollosi G."/>
            <person name="Zifcakova L."/>
            <person name="Stursova M."/>
            <person name="Spatafora J.W."/>
            <person name="Tedersoo L."/>
            <person name="Vaario L.-M."/>
            <person name="Yamada A."/>
            <person name="Yan M."/>
            <person name="Wang P."/>
            <person name="Xu J."/>
            <person name="Bruns T."/>
            <person name="Baldrian P."/>
            <person name="Vilgalys R."/>
            <person name="Henrissat B."/>
            <person name="Grigoriev I.V."/>
            <person name="Hibbett D."/>
            <person name="Nagy L.G."/>
            <person name="Martin F.M."/>
        </authorList>
    </citation>
    <scope>NUCLEOTIDE SEQUENCE</scope>
    <source>
        <strain evidence="1">P2</strain>
    </source>
</reference>
<dbReference type="EMBL" id="MU118024">
    <property type="protein sequence ID" value="KAF9647863.1"/>
    <property type="molecule type" value="Genomic_DNA"/>
</dbReference>
<name>A0ACB6ZEP3_THEGA</name>